<dbReference type="SUPFAM" id="SSF53756">
    <property type="entry name" value="UDP-Glycosyltransferase/glycogen phosphorylase"/>
    <property type="match status" value="1"/>
</dbReference>
<evidence type="ECO:0000256" key="1">
    <source>
        <dbReference type="ARBA" id="ARBA00022679"/>
    </source>
</evidence>
<dbReference type="Proteomes" id="UP000248857">
    <property type="component" value="Unassembled WGS sequence"/>
</dbReference>
<keyword evidence="4" id="KW-0328">Glycosyltransferase</keyword>
<keyword evidence="5" id="KW-1185">Reference proteome</keyword>
<dbReference type="CDD" id="cd03809">
    <property type="entry name" value="GT4_MtfB-like"/>
    <property type="match status" value="1"/>
</dbReference>
<name>A0A2W1JI78_9CYAN</name>
<accession>A0A2W1JI78</accession>
<keyword evidence="1 4" id="KW-0808">Transferase</keyword>
<dbReference type="EMBL" id="PQWO01000006">
    <property type="protein sequence ID" value="PZD73209.1"/>
    <property type="molecule type" value="Genomic_DNA"/>
</dbReference>
<proteinExistence type="predicted"/>
<dbReference type="EC" id="2.4.1.291" evidence="4"/>
<evidence type="ECO:0000259" key="3">
    <source>
        <dbReference type="Pfam" id="PF13439"/>
    </source>
</evidence>
<gene>
    <name evidence="4" type="primary">pglJ_1</name>
    <name evidence="4" type="ORF">C1752_02316</name>
</gene>
<dbReference type="Pfam" id="PF00534">
    <property type="entry name" value="Glycos_transf_1"/>
    <property type="match status" value="1"/>
</dbReference>
<organism evidence="4 5">
    <name type="scientific">Acaryochloris thomasi RCC1774</name>
    <dbReference type="NCBI Taxonomy" id="1764569"/>
    <lineage>
        <taxon>Bacteria</taxon>
        <taxon>Bacillati</taxon>
        <taxon>Cyanobacteriota</taxon>
        <taxon>Cyanophyceae</taxon>
        <taxon>Acaryochloridales</taxon>
        <taxon>Acaryochloridaceae</taxon>
        <taxon>Acaryochloris</taxon>
        <taxon>Acaryochloris thomasi</taxon>
    </lineage>
</organism>
<evidence type="ECO:0000313" key="4">
    <source>
        <dbReference type="EMBL" id="PZD73209.1"/>
    </source>
</evidence>
<dbReference type="InterPro" id="IPR028098">
    <property type="entry name" value="Glyco_trans_4-like_N"/>
</dbReference>
<dbReference type="RefSeq" id="WP_110986274.1">
    <property type="nucleotide sequence ID" value="NZ_CAWNWM010000006.1"/>
</dbReference>
<dbReference type="InterPro" id="IPR001296">
    <property type="entry name" value="Glyco_trans_1"/>
</dbReference>
<feature type="domain" description="Glycosyl transferase family 1" evidence="2">
    <location>
        <begin position="198"/>
        <end position="316"/>
    </location>
</feature>
<comment type="caution">
    <text evidence="4">The sequence shown here is derived from an EMBL/GenBank/DDBJ whole genome shotgun (WGS) entry which is preliminary data.</text>
</comment>
<reference evidence="4 5" key="1">
    <citation type="journal article" date="2018" name="Sci. Rep.">
        <title>A novel species of the marine cyanobacterium Acaryochloris with a unique pigment content and lifestyle.</title>
        <authorList>
            <person name="Partensky F."/>
            <person name="Six C."/>
            <person name="Ratin M."/>
            <person name="Garczarek L."/>
            <person name="Vaulot D."/>
            <person name="Probert I."/>
            <person name="Calteau A."/>
            <person name="Gourvil P."/>
            <person name="Marie D."/>
            <person name="Grebert T."/>
            <person name="Bouchier C."/>
            <person name="Le Panse S."/>
            <person name="Gachenot M."/>
            <person name="Rodriguez F."/>
            <person name="Garrido J.L."/>
        </authorList>
    </citation>
    <scope>NUCLEOTIDE SEQUENCE [LARGE SCALE GENOMIC DNA]</scope>
    <source>
        <strain evidence="4 5">RCC1774</strain>
    </source>
</reference>
<dbReference type="GO" id="GO:0009103">
    <property type="term" value="P:lipopolysaccharide biosynthetic process"/>
    <property type="evidence" value="ECO:0007669"/>
    <property type="project" value="TreeGrafter"/>
</dbReference>
<dbReference type="AlphaFoldDB" id="A0A2W1JI78"/>
<dbReference type="OrthoDB" id="9787617at2"/>
<protein>
    <submittedName>
        <fullName evidence="4">N-acetylgalactosamine-N, N'-diacetylbacillosaminyl-diphospho-undecaprenol 4-alpha-N-acetylgalactosaminyltransferase</fullName>
        <ecNumber evidence="4">2.4.1.291</ecNumber>
    </submittedName>
</protein>
<dbReference type="GO" id="GO:0016757">
    <property type="term" value="F:glycosyltransferase activity"/>
    <property type="evidence" value="ECO:0007669"/>
    <property type="project" value="UniProtKB-KW"/>
</dbReference>
<dbReference type="Pfam" id="PF13439">
    <property type="entry name" value="Glyco_transf_4"/>
    <property type="match status" value="1"/>
</dbReference>
<evidence type="ECO:0000313" key="5">
    <source>
        <dbReference type="Proteomes" id="UP000248857"/>
    </source>
</evidence>
<feature type="domain" description="Glycosyltransferase subfamily 4-like N-terminal" evidence="3">
    <location>
        <begin position="16"/>
        <end position="181"/>
    </location>
</feature>
<sequence>MHVLIPALHRPVKPTGVCRHAANLAQCLADTEQVSQVTVLIGAWQQDYFEASFNLQSPKISLVTVDINNTSLSRNRWFVFGLPKLVRQIKPDLLHLSFPFPFIRQWFEVPIVSSIHDLYPYECPENFGYPQVWFNRGFLKQCVQGSDGLACVSQVTLQSLNAFFSERPTQQRAVVYNYVDFSDIKIKAPQKLTDGAVSNFILCVAQHRKNKNLDLLIQAYADLLKKKAIAEDMQLILVGSAGPETDALHDLIQSLALQDKVIFLSALTDEELCWLYQACSLFAIPSSTEGFCLPLVEALSWGCRVVCSDIPIFREVGSENCVYFPLNDEPRAGLRDAIATSLMSPSPDPLSKTQTFSKQNTAQTLLELYTSIR</sequence>
<dbReference type="Gene3D" id="3.40.50.2000">
    <property type="entry name" value="Glycogen Phosphorylase B"/>
    <property type="match status" value="2"/>
</dbReference>
<dbReference type="PANTHER" id="PTHR46401">
    <property type="entry name" value="GLYCOSYLTRANSFERASE WBBK-RELATED"/>
    <property type="match status" value="1"/>
</dbReference>
<evidence type="ECO:0000259" key="2">
    <source>
        <dbReference type="Pfam" id="PF00534"/>
    </source>
</evidence>
<dbReference type="PANTHER" id="PTHR46401:SF2">
    <property type="entry name" value="GLYCOSYLTRANSFERASE WBBK-RELATED"/>
    <property type="match status" value="1"/>
</dbReference>